<dbReference type="EMBL" id="GGEC01072157">
    <property type="protein sequence ID" value="MBX52641.1"/>
    <property type="molecule type" value="Transcribed_RNA"/>
</dbReference>
<reference evidence="1" key="1">
    <citation type="submission" date="2018-02" db="EMBL/GenBank/DDBJ databases">
        <title>Rhizophora mucronata_Transcriptome.</title>
        <authorList>
            <person name="Meera S.P."/>
            <person name="Sreeshan A."/>
            <person name="Augustine A."/>
        </authorList>
    </citation>
    <scope>NUCLEOTIDE SEQUENCE</scope>
    <source>
        <tissue evidence="1">Leaf</tissue>
    </source>
</reference>
<protein>
    <submittedName>
        <fullName evidence="1">Uncharacterized protein</fullName>
    </submittedName>
</protein>
<evidence type="ECO:0000313" key="1">
    <source>
        <dbReference type="EMBL" id="MBX52641.1"/>
    </source>
</evidence>
<organism evidence="1">
    <name type="scientific">Rhizophora mucronata</name>
    <name type="common">Asiatic mangrove</name>
    <dbReference type="NCBI Taxonomy" id="61149"/>
    <lineage>
        <taxon>Eukaryota</taxon>
        <taxon>Viridiplantae</taxon>
        <taxon>Streptophyta</taxon>
        <taxon>Embryophyta</taxon>
        <taxon>Tracheophyta</taxon>
        <taxon>Spermatophyta</taxon>
        <taxon>Magnoliopsida</taxon>
        <taxon>eudicotyledons</taxon>
        <taxon>Gunneridae</taxon>
        <taxon>Pentapetalae</taxon>
        <taxon>rosids</taxon>
        <taxon>fabids</taxon>
        <taxon>Malpighiales</taxon>
        <taxon>Rhizophoraceae</taxon>
        <taxon>Rhizophora</taxon>
    </lineage>
</organism>
<dbReference type="AlphaFoldDB" id="A0A2P2PDB9"/>
<name>A0A2P2PDB9_RHIMU</name>
<proteinExistence type="predicted"/>
<accession>A0A2P2PDB9</accession>
<sequence>MGTRTKLSSVKKQRSMSLNHEEGGDFPFRILVNDVETDIDRKLQSI</sequence>